<feature type="domain" description="NADP-dependent oxidoreductase" evidence="4">
    <location>
        <begin position="29"/>
        <end position="276"/>
    </location>
</feature>
<accession>A0ABR3F6J4</accession>
<evidence type="ECO:0000256" key="2">
    <source>
        <dbReference type="ARBA" id="ARBA00022857"/>
    </source>
</evidence>
<evidence type="ECO:0000313" key="6">
    <source>
        <dbReference type="Proteomes" id="UP001465976"/>
    </source>
</evidence>
<dbReference type="PANTHER" id="PTHR43827">
    <property type="entry name" value="2,5-DIKETO-D-GLUCONIC ACID REDUCTASE"/>
    <property type="match status" value="1"/>
</dbReference>
<dbReference type="InterPro" id="IPR023210">
    <property type="entry name" value="NADP_OxRdtase_dom"/>
</dbReference>
<dbReference type="CDD" id="cd19120">
    <property type="entry name" value="AKR_AKR3C2-3"/>
    <property type="match status" value="1"/>
</dbReference>
<gene>
    <name evidence="5" type="ORF">V5O48_011148</name>
</gene>
<dbReference type="SUPFAM" id="SSF51430">
    <property type="entry name" value="NAD(P)-linked oxidoreductase"/>
    <property type="match status" value="1"/>
</dbReference>
<proteinExistence type="inferred from homology"/>
<reference evidence="5 6" key="1">
    <citation type="submission" date="2024-02" db="EMBL/GenBank/DDBJ databases">
        <title>A draft genome for the cacao thread blight pathogen Marasmius crinis-equi.</title>
        <authorList>
            <person name="Cohen S.P."/>
            <person name="Baruah I.K."/>
            <person name="Amoako-Attah I."/>
            <person name="Bukari Y."/>
            <person name="Meinhardt L.W."/>
            <person name="Bailey B.A."/>
        </authorList>
    </citation>
    <scope>NUCLEOTIDE SEQUENCE [LARGE SCALE GENOMIC DNA]</scope>
    <source>
        <strain evidence="5 6">GH-76</strain>
    </source>
</reference>
<dbReference type="Pfam" id="PF00248">
    <property type="entry name" value="Aldo_ket_red"/>
    <property type="match status" value="1"/>
</dbReference>
<keyword evidence="2" id="KW-0521">NADP</keyword>
<dbReference type="Proteomes" id="UP001465976">
    <property type="component" value="Unassembled WGS sequence"/>
</dbReference>
<evidence type="ECO:0000256" key="3">
    <source>
        <dbReference type="ARBA" id="ARBA00023002"/>
    </source>
</evidence>
<name>A0ABR3F6J4_9AGAR</name>
<keyword evidence="3" id="KW-0560">Oxidoreductase</keyword>
<organism evidence="5 6">
    <name type="scientific">Marasmius crinis-equi</name>
    <dbReference type="NCBI Taxonomy" id="585013"/>
    <lineage>
        <taxon>Eukaryota</taxon>
        <taxon>Fungi</taxon>
        <taxon>Dikarya</taxon>
        <taxon>Basidiomycota</taxon>
        <taxon>Agaricomycotina</taxon>
        <taxon>Agaricomycetes</taxon>
        <taxon>Agaricomycetidae</taxon>
        <taxon>Agaricales</taxon>
        <taxon>Marasmiineae</taxon>
        <taxon>Marasmiaceae</taxon>
        <taxon>Marasmius</taxon>
    </lineage>
</organism>
<dbReference type="InterPro" id="IPR020471">
    <property type="entry name" value="AKR"/>
</dbReference>
<evidence type="ECO:0000313" key="5">
    <source>
        <dbReference type="EMBL" id="KAL0570812.1"/>
    </source>
</evidence>
<dbReference type="PRINTS" id="PR00069">
    <property type="entry name" value="ALDKETRDTASE"/>
</dbReference>
<dbReference type="InterPro" id="IPR018170">
    <property type="entry name" value="Aldo/ket_reductase_CS"/>
</dbReference>
<dbReference type="PROSITE" id="PS00062">
    <property type="entry name" value="ALDOKETO_REDUCTASE_2"/>
    <property type="match status" value="1"/>
</dbReference>
<keyword evidence="6" id="KW-1185">Reference proteome</keyword>
<dbReference type="Gene3D" id="3.20.20.100">
    <property type="entry name" value="NADP-dependent oxidoreductase domain"/>
    <property type="match status" value="1"/>
</dbReference>
<comment type="similarity">
    <text evidence="1">Belongs to the aldo/keto reductase family.</text>
</comment>
<evidence type="ECO:0000256" key="1">
    <source>
        <dbReference type="ARBA" id="ARBA00007905"/>
    </source>
</evidence>
<dbReference type="InterPro" id="IPR036812">
    <property type="entry name" value="NAD(P)_OxRdtase_dom_sf"/>
</dbReference>
<protein>
    <recommendedName>
        <fullName evidence="4">NADP-dependent oxidoreductase domain-containing protein</fullName>
    </recommendedName>
</protein>
<dbReference type="InterPro" id="IPR044494">
    <property type="entry name" value="AKR3C2/3"/>
</dbReference>
<dbReference type="PANTHER" id="PTHR43827:SF3">
    <property type="entry name" value="NADP-DEPENDENT OXIDOREDUCTASE DOMAIN-CONTAINING PROTEIN"/>
    <property type="match status" value="1"/>
</dbReference>
<dbReference type="PIRSF" id="PIRSF000097">
    <property type="entry name" value="AKR"/>
    <property type="match status" value="1"/>
</dbReference>
<comment type="caution">
    <text evidence="5">The sequence shown here is derived from an EMBL/GenBank/DDBJ whole genome shotgun (WGS) entry which is preliminary data.</text>
</comment>
<sequence length="294" mass="32742">MSYQRTITLNDNIQIPWVGFGTGTALYGRNAKDSIVTAIRAGVRHLDGAQTYGNEDSLGEGIREAGVPRSELFVTTKLLESIDFEKETPKTKLLDSLKKLGLEYVDLYLIHSPHAARQKGKLQEWWKNMEEIKKEGLAKSIGVSNFGVDDLKEVLEVATIVPSVNQVEFHPYVWTKVKSIYDLTKEKGIVIESYGGLVPVTKAAGGPVDPVLEKIAERLSKEAGKTVTPGHVLTKWQIQKGVIVVTTSSKESRIKETLDIPTLPDLTSDEITQIEQEGSKLHKRIYMKHAFKDE</sequence>
<dbReference type="EMBL" id="JBAHYK010000869">
    <property type="protein sequence ID" value="KAL0570812.1"/>
    <property type="molecule type" value="Genomic_DNA"/>
</dbReference>
<evidence type="ECO:0000259" key="4">
    <source>
        <dbReference type="Pfam" id="PF00248"/>
    </source>
</evidence>